<accession>A0ABT1L5S8</accession>
<keyword evidence="1" id="KW-0812">Transmembrane</keyword>
<sequence length="158" mass="16564">MSITMAIALVIILVALFGRLPSYPILIISKDLYVDDLRSPMLRNAATLLCFWAIFSGLGLTLALVSQVSQGITHCFLATHSAMGAWGYYSAIISNIAAGYKSRENSSSISCGLILAAQFCPPALSTALKVTAIPVGTLASCLFGLDNNTSSPNTCGAN</sequence>
<dbReference type="Proteomes" id="UP001320768">
    <property type="component" value="Unassembled WGS sequence"/>
</dbReference>
<dbReference type="EMBL" id="JAKUDN010000002">
    <property type="protein sequence ID" value="MCP8352527.1"/>
    <property type="molecule type" value="Genomic_DNA"/>
</dbReference>
<evidence type="ECO:0000313" key="3">
    <source>
        <dbReference type="Proteomes" id="UP001320768"/>
    </source>
</evidence>
<comment type="caution">
    <text evidence="2">The sequence shown here is derived from an EMBL/GenBank/DDBJ whole genome shotgun (WGS) entry which is preliminary data.</text>
</comment>
<gene>
    <name evidence="2" type="ORF">MKS91_04415</name>
</gene>
<name>A0ABT1L5S8_9GAMM</name>
<keyword evidence="1" id="KW-0472">Membrane</keyword>
<evidence type="ECO:0000313" key="2">
    <source>
        <dbReference type="EMBL" id="MCP8352527.1"/>
    </source>
</evidence>
<proteinExistence type="predicted"/>
<keyword evidence="1" id="KW-1133">Transmembrane helix</keyword>
<reference evidence="2 3" key="1">
    <citation type="journal article" date="2022" name="Nat. Microbiol.">
        <title>The microbiome of a bacterivorous marine choanoflagellate contains a resource-demanding obligate bacterial associate.</title>
        <authorList>
            <person name="Needham D.M."/>
            <person name="Poirier C."/>
            <person name="Bachy C."/>
            <person name="George E.E."/>
            <person name="Wilken S."/>
            <person name="Yung C.C.M."/>
            <person name="Limardo A.J."/>
            <person name="Morando M."/>
            <person name="Sudek L."/>
            <person name="Malmstrom R.R."/>
            <person name="Keeling P.J."/>
            <person name="Santoro A.E."/>
            <person name="Worden A.Z."/>
        </authorList>
    </citation>
    <scope>NUCLEOTIDE SEQUENCE [LARGE SCALE GENOMIC DNA]</scope>
    <source>
        <strain evidence="2 3">Comchoano-2</strain>
    </source>
</reference>
<feature type="transmembrane region" description="Helical" evidence="1">
    <location>
        <begin position="46"/>
        <end position="65"/>
    </location>
</feature>
<evidence type="ECO:0000256" key="1">
    <source>
        <dbReference type="SAM" id="Phobius"/>
    </source>
</evidence>
<organism evidence="2 3">
    <name type="scientific">Candidatus Synchoanobacter obligatus</name>
    <dbReference type="NCBI Taxonomy" id="2919597"/>
    <lineage>
        <taxon>Bacteria</taxon>
        <taxon>Pseudomonadati</taxon>
        <taxon>Pseudomonadota</taxon>
        <taxon>Gammaproteobacteria</taxon>
        <taxon>Candidatus Comchoanobacterales</taxon>
        <taxon>Candidatus Comchoanobacteraceae</taxon>
        <taxon>Candidatus Synchoanobacter</taxon>
    </lineage>
</organism>
<protein>
    <submittedName>
        <fullName evidence="2">Uncharacterized protein</fullName>
    </submittedName>
</protein>
<keyword evidence="3" id="KW-1185">Reference proteome</keyword>
<dbReference type="RefSeq" id="WP_258569632.1">
    <property type="nucleotide sequence ID" value="NZ_JAKUDN010000002.1"/>
</dbReference>